<evidence type="ECO:0000256" key="6">
    <source>
        <dbReference type="ARBA" id="ARBA00023242"/>
    </source>
</evidence>
<dbReference type="GO" id="GO:0003677">
    <property type="term" value="F:DNA binding"/>
    <property type="evidence" value="ECO:0007669"/>
    <property type="project" value="UniProtKB-KW"/>
</dbReference>
<evidence type="ECO:0000256" key="4">
    <source>
        <dbReference type="ARBA" id="ARBA00023125"/>
    </source>
</evidence>
<feature type="compositionally biased region" description="Polar residues" evidence="8">
    <location>
        <begin position="671"/>
        <end position="699"/>
    </location>
</feature>
<feature type="compositionally biased region" description="Polar residues" evidence="8">
    <location>
        <begin position="825"/>
        <end position="862"/>
    </location>
</feature>
<evidence type="ECO:0000313" key="10">
    <source>
        <dbReference type="EMBL" id="CEO53737.1"/>
    </source>
</evidence>
<feature type="compositionally biased region" description="Polar residues" evidence="8">
    <location>
        <begin position="1152"/>
        <end position="1161"/>
    </location>
</feature>
<dbReference type="GO" id="GO:0006338">
    <property type="term" value="P:chromatin remodeling"/>
    <property type="evidence" value="ECO:0007669"/>
    <property type="project" value="UniProtKB-ARBA"/>
</dbReference>
<feature type="compositionally biased region" description="Basic and acidic residues" evidence="8">
    <location>
        <begin position="1435"/>
        <end position="1448"/>
    </location>
</feature>
<dbReference type="SMART" id="SM00906">
    <property type="entry name" value="Fungal_trans"/>
    <property type="match status" value="1"/>
</dbReference>
<evidence type="ECO:0000256" key="2">
    <source>
        <dbReference type="ARBA" id="ARBA00011353"/>
    </source>
</evidence>
<feature type="domain" description="Chromo" evidence="9">
    <location>
        <begin position="593"/>
        <end position="657"/>
    </location>
</feature>
<dbReference type="Gene3D" id="2.40.50.40">
    <property type="match status" value="1"/>
</dbReference>
<keyword evidence="3" id="KW-0805">Transcription regulation</keyword>
<accession>A0A0B7KE27</accession>
<feature type="compositionally biased region" description="Low complexity" evidence="8">
    <location>
        <begin position="1450"/>
        <end position="1472"/>
    </location>
</feature>
<feature type="region of interest" description="Disordered" evidence="8">
    <location>
        <begin position="1552"/>
        <end position="1594"/>
    </location>
</feature>
<evidence type="ECO:0000256" key="8">
    <source>
        <dbReference type="SAM" id="MobiDB-lite"/>
    </source>
</evidence>
<feature type="region of interest" description="Disordered" evidence="8">
    <location>
        <begin position="565"/>
        <end position="586"/>
    </location>
</feature>
<gene>
    <name evidence="10" type="ORF">BN869_000009795_1</name>
</gene>
<keyword evidence="6" id="KW-0539">Nucleus</keyword>
<protein>
    <recommendedName>
        <fullName evidence="9">Chromo domain-containing protein</fullName>
    </recommendedName>
</protein>
<feature type="region of interest" description="Disordered" evidence="8">
    <location>
        <begin position="1000"/>
        <end position="1290"/>
    </location>
</feature>
<keyword evidence="7" id="KW-0175">Coiled coil</keyword>
<feature type="region of interest" description="Disordered" evidence="8">
    <location>
        <begin position="2303"/>
        <end position="2364"/>
    </location>
</feature>
<evidence type="ECO:0000259" key="9">
    <source>
        <dbReference type="PROSITE" id="PS50013"/>
    </source>
</evidence>
<feature type="compositionally biased region" description="Low complexity" evidence="8">
    <location>
        <begin position="1562"/>
        <end position="1579"/>
    </location>
</feature>
<feature type="compositionally biased region" description="Polar residues" evidence="8">
    <location>
        <begin position="1217"/>
        <end position="1230"/>
    </location>
</feature>
<dbReference type="InterPro" id="IPR050987">
    <property type="entry name" value="AtrR-like"/>
</dbReference>
<dbReference type="Pfam" id="PF04082">
    <property type="entry name" value="Fungal_trans"/>
    <property type="match status" value="1"/>
</dbReference>
<evidence type="ECO:0000256" key="7">
    <source>
        <dbReference type="SAM" id="Coils"/>
    </source>
</evidence>
<name>A0A0B7KE27_BIOOC</name>
<evidence type="ECO:0000256" key="3">
    <source>
        <dbReference type="ARBA" id="ARBA00023015"/>
    </source>
</evidence>
<dbReference type="PANTHER" id="PTHR46910">
    <property type="entry name" value="TRANSCRIPTION FACTOR PDR1"/>
    <property type="match status" value="1"/>
</dbReference>
<dbReference type="GO" id="GO:0006351">
    <property type="term" value="P:DNA-templated transcription"/>
    <property type="evidence" value="ECO:0007669"/>
    <property type="project" value="InterPro"/>
</dbReference>
<dbReference type="SUPFAM" id="SSF54160">
    <property type="entry name" value="Chromo domain-like"/>
    <property type="match status" value="1"/>
</dbReference>
<feature type="region of interest" description="Disordered" evidence="8">
    <location>
        <begin position="825"/>
        <end position="871"/>
    </location>
</feature>
<proteinExistence type="predicted"/>
<dbReference type="GO" id="GO:0008270">
    <property type="term" value="F:zinc ion binding"/>
    <property type="evidence" value="ECO:0007669"/>
    <property type="project" value="InterPro"/>
</dbReference>
<feature type="compositionally biased region" description="Basic and acidic residues" evidence="8">
    <location>
        <begin position="1129"/>
        <end position="1151"/>
    </location>
</feature>
<feature type="compositionally biased region" description="Basic and acidic residues" evidence="8">
    <location>
        <begin position="1005"/>
        <end position="1025"/>
    </location>
</feature>
<organism evidence="10">
    <name type="scientific">Bionectria ochroleuca</name>
    <name type="common">Gliocladium roseum</name>
    <dbReference type="NCBI Taxonomy" id="29856"/>
    <lineage>
        <taxon>Eukaryota</taxon>
        <taxon>Fungi</taxon>
        <taxon>Dikarya</taxon>
        <taxon>Ascomycota</taxon>
        <taxon>Pezizomycotina</taxon>
        <taxon>Sordariomycetes</taxon>
        <taxon>Hypocreomycetidae</taxon>
        <taxon>Hypocreales</taxon>
        <taxon>Bionectriaceae</taxon>
        <taxon>Clonostachys</taxon>
    </lineage>
</organism>
<evidence type="ECO:0000256" key="1">
    <source>
        <dbReference type="ARBA" id="ARBA00004123"/>
    </source>
</evidence>
<feature type="compositionally biased region" description="Polar residues" evidence="8">
    <location>
        <begin position="1053"/>
        <end position="1071"/>
    </location>
</feature>
<dbReference type="EMBL" id="CDPU01000037">
    <property type="protein sequence ID" value="CEO53737.1"/>
    <property type="molecule type" value="Genomic_DNA"/>
</dbReference>
<dbReference type="InterPro" id="IPR007219">
    <property type="entry name" value="XnlR_reg_dom"/>
</dbReference>
<dbReference type="CDD" id="cd12148">
    <property type="entry name" value="fungal_TF_MHR"/>
    <property type="match status" value="1"/>
</dbReference>
<feature type="compositionally biased region" description="Polar residues" evidence="8">
    <location>
        <begin position="1109"/>
        <end position="1119"/>
    </location>
</feature>
<feature type="compositionally biased region" description="Basic and acidic residues" evidence="8">
    <location>
        <begin position="630"/>
        <end position="645"/>
    </location>
</feature>
<feature type="region of interest" description="Disordered" evidence="8">
    <location>
        <begin position="2018"/>
        <end position="2054"/>
    </location>
</feature>
<reference evidence="10" key="1">
    <citation type="submission" date="2015-01" db="EMBL/GenBank/DDBJ databases">
        <authorList>
            <person name="Durling Mikael"/>
        </authorList>
    </citation>
    <scope>NUCLEOTIDE SEQUENCE</scope>
</reference>
<feature type="region of interest" description="Disordered" evidence="8">
    <location>
        <begin position="615"/>
        <end position="748"/>
    </location>
</feature>
<feature type="region of interest" description="Disordered" evidence="8">
    <location>
        <begin position="1697"/>
        <end position="1716"/>
    </location>
</feature>
<feature type="region of interest" description="Disordered" evidence="8">
    <location>
        <begin position="1377"/>
        <end position="1498"/>
    </location>
</feature>
<feature type="compositionally biased region" description="Polar residues" evidence="8">
    <location>
        <begin position="735"/>
        <end position="748"/>
    </location>
</feature>
<keyword evidence="4" id="KW-0238">DNA-binding</keyword>
<dbReference type="GO" id="GO:0003700">
    <property type="term" value="F:DNA-binding transcription factor activity"/>
    <property type="evidence" value="ECO:0007669"/>
    <property type="project" value="InterPro"/>
</dbReference>
<feature type="compositionally biased region" description="Low complexity" evidence="8">
    <location>
        <begin position="717"/>
        <end position="733"/>
    </location>
</feature>
<comment type="subcellular location">
    <subcellularLocation>
        <location evidence="1">Nucleus</location>
    </subcellularLocation>
</comment>
<dbReference type="InterPro" id="IPR000953">
    <property type="entry name" value="Chromo/chromo_shadow_dom"/>
</dbReference>
<dbReference type="CDD" id="cd00024">
    <property type="entry name" value="CD_CSD"/>
    <property type="match status" value="1"/>
</dbReference>
<feature type="region of interest" description="Disordered" evidence="8">
    <location>
        <begin position="1309"/>
        <end position="1359"/>
    </location>
</feature>
<evidence type="ECO:0000256" key="5">
    <source>
        <dbReference type="ARBA" id="ARBA00023163"/>
    </source>
</evidence>
<comment type="subunit">
    <text evidence="2">Component of the NuA4 histone acetyltransferase complex.</text>
</comment>
<feature type="coiled-coil region" evidence="7">
    <location>
        <begin position="2170"/>
        <end position="2197"/>
    </location>
</feature>
<keyword evidence="5" id="KW-0804">Transcription</keyword>
<feature type="compositionally biased region" description="Polar residues" evidence="8">
    <location>
        <begin position="1026"/>
        <end position="1042"/>
    </location>
</feature>
<dbReference type="GO" id="GO:0005634">
    <property type="term" value="C:nucleus"/>
    <property type="evidence" value="ECO:0007669"/>
    <property type="project" value="UniProtKB-SubCell"/>
</dbReference>
<feature type="region of interest" description="Disordered" evidence="8">
    <location>
        <begin position="41"/>
        <end position="71"/>
    </location>
</feature>
<feature type="region of interest" description="Disordered" evidence="8">
    <location>
        <begin position="878"/>
        <end position="897"/>
    </location>
</feature>
<feature type="region of interest" description="Disordered" evidence="8">
    <location>
        <begin position="915"/>
        <end position="956"/>
    </location>
</feature>
<dbReference type="PROSITE" id="PS50013">
    <property type="entry name" value="CHROMO_2"/>
    <property type="match status" value="1"/>
</dbReference>
<dbReference type="PANTHER" id="PTHR46910:SF37">
    <property type="entry name" value="ZN(II)2CYS6 TRANSCRIPTION FACTOR (EUROFUNG)"/>
    <property type="match status" value="1"/>
</dbReference>
<dbReference type="InterPro" id="IPR016197">
    <property type="entry name" value="Chromo-like_dom_sf"/>
</dbReference>
<feature type="compositionally biased region" description="Polar residues" evidence="8">
    <location>
        <begin position="1417"/>
        <end position="1429"/>
    </location>
</feature>
<sequence>MELKLTRFSEPAEINRLDYLESRLAAIEARMEYKNQAGIQSPLSSWDRESRSNDGSYEPNEPTSFPPGGTLARMTGESSVVLHRESEHSLPPLSEILPDVESYFAGFNKAVPLFHQPDFMIMLERWYSQPLGRDEATWAAVNVVLALSLRQTDKQERVDSELATTTYISNAQSVLNGLVTRSEDLKGLQVVLGLVILFLYTSNPYPSCVLIATAIKLVHRLRLHTKEAKAYMDPETGAQGDRLFWIAYILDKDISMRAIEPYCLQDNDYDVDIPTNTVAEYAPGTLVSSDGTLILNFFHHRVQLARIQAKVYDWTFSVRAKKLSQEQHQAASRRVQQMIRHWRSSLPSEFQADKLSLSMGGNMLRHLISIHSTCGHCLFMAHRIHARDAVWIQQLTEFSDQFVNPGDLNLGTDNSVPMVRSEAWQDFLQTARLGIKLINLISPSDTGLVWSVTCAYQAALVILIANNLTVSLHTHHDWIDYDAGLIDESVAALDKRIRDAGNLPVIRNVLTACSELNQRAKLAVRLHRMRIENEMLRYGGSLFEVDLAAVEEEIFGIQATSMPRRVRKKQTKKSTPVISAPPADEEEEESGWYVIKDIIDERRVRGKVEYLIDWEDNPDTGKSYDPTWAKSRDVTKEARDEWQEKKRAKKQKSSPSRRQSKDETQDVGPDPSQSFQGAEASQESNTTQSQLVRSRSPTADESDLKPARKKSKLNHIVSPSPSLPSASVEPVEPITATSSKPATKNTLSVEIQASPNFNPADYRRTYGASQATALSSQPVPELDTLSPQLSYRTIPDSEDPSSLTASLPNADPVQVVGIEIVIPDSQDQTQESNYTQRHGSANFQKSSNGNLPIENRSITSSDASRDIPSHQPNQLEVQNHHTQDSPQFTPVPQSGCAPNLLVSQQIEESVQREELRSTIEDSARATPSLLGSQTPRFLGALDAPSPQRSPQFPLKEPSDRLSQAAQAHLNTFSTYLSGPSPDDNASDCLSNELVCESANSALDTTRPRDTVRKKETKPVEERLEVSQDSQKPSNQVPQSSSGGCEEKERSQFFRETNSGRVTGSPINQVSSRDIEKAPEPTVQARSADADPKFLDGQLNPAGAGGEQSAEATSSQNQAFQKADLIADTSRFDNKEETRPEVGRNEQLEESRPPQSVLQTPQPLLDASRAFPEGKETSQTAESFESLEATPEPSPEPPDSSSRGGRSIAAPYLPSEVTKVTPSAKGSSLQRTEPPETPQSAQRAKEVQPEAAQESLLQASEDAAEVLEPHLEGTEPVEAYQSPLEPKEVRPEVPEPLLEAEVSPLQAGEVSFDSISPGGKEIGSQRLPSAGPSVIFTGERLAESGPSRGSRENYNCGSFVEQGISEISSRERIEIQRENIFRKESQEPLDPTEPECISLGDSEGCSQDQLKDKEDGSVESQQTKSAQGNTIGKGPENPHPDQSSSDHHRTLSGSLDASARSSKSGSRSIGQSGAPTNSVADQTIPREHRSRPGGSLRQSASDIVQEILDSWGRENHHFSSTEMFPTASTSSDNHEVSAITELQNLWDSDDEVVAEPQQAESMAEAGPSLSLGLSSSGASEAHGDLSNPGASSEFLSQAPPWTSATTELPHIGGELASSTEIPQRSATDSMRDIINQAYGGSEPITMALMPPQAQDVEPVTVSPADISRPTEAEKIVLPVIPISGNEAFGSLPGVSSGNSISMEQLPQTDAEQSSSSSPAVAQNALQINYVVTIPFQSSIRSLYDEVLLKSKKDITEFGSKFTQDTFTEPDKYLVEKIDTLFSDLQNICDYPQDIIGPLVKDMPAEDKVKYSLDANSKLNFIYELFLRTKTDTQALIVARSPNILRMLCDLAEYLELECICDALEYKSKTEFKDSSVRLTLVPSESTIDAFEYDVVLGYDNSFQDSPIAQALAWDNRGKAKPLVLKLATAYSIEHLSLEISDTDGNLERRNALLYAIVQIRDTFRDPPRLMEPHKVAAIFSDFLNDGTQTILWEPVTIPPHALDAFTNSQEIGQMSLEGYLDQDNGRKHRLDDDEDPDTKRQRINSTSGPSRVVFDAPPLSDQVRHLLESVEFTAVGRTTVDDQITISLRVMETIAEKVAEAGRVVEMNNRESHYQDVISGLEKQVKEFQRTNDRVYESHRTALQDRTKFETEAHKAEAALQANKEVSQATDDKNRQKIAQLEEAIARLMKESPAGENEKLFQETNAKVQVLEKRLETSHKNEEYVRQLYQDATASTSALRAENQTLKEVSEDLKKKASDNLRSIHEINNNNASREYLRQISDLQTRLKDREMELDRAREELRQLKNGRRETRQVSVPRSPRMGMMSPRPGRTAFGASSRAGSPVPAYDNATGVQPGNGRFSHLRD</sequence>